<evidence type="ECO:0000313" key="2">
    <source>
        <dbReference type="EMBL" id="MCD2425419.1"/>
    </source>
</evidence>
<protein>
    <submittedName>
        <fullName evidence="2">GLPGLI family protein</fullName>
    </submittedName>
</protein>
<organism evidence="2 3">
    <name type="scientific">Niabella pedocola</name>
    <dbReference type="NCBI Taxonomy" id="1752077"/>
    <lineage>
        <taxon>Bacteria</taxon>
        <taxon>Pseudomonadati</taxon>
        <taxon>Bacteroidota</taxon>
        <taxon>Chitinophagia</taxon>
        <taxon>Chitinophagales</taxon>
        <taxon>Chitinophagaceae</taxon>
        <taxon>Niabella</taxon>
    </lineage>
</organism>
<proteinExistence type="predicted"/>
<gene>
    <name evidence="2" type="ORF">LQ567_21730</name>
</gene>
<sequence length="250" mass="28422">MKKLLLCGSLFMVLSATAQKFITSGTIEYEVRKNQKKEMSRFDTDEDDNGFWAQIKDKVPQFSLNYYTYQFNETSGLYKFTRTADKQKMPMWFSRGQEDNVWYNNYAGNTFTNVKVIDDNYLISGPLKPINWKISPNDQRIIAGFNCRKATAVMFDSVYVFAYYTDEITVSGGPMGLHGLPGMILGVTIPRMYTSWVATSLTLNAGTITPPSKGKKKTDAEIMQALVDLSKSWGKDGAKYLQPTIWQTFL</sequence>
<dbReference type="NCBIfam" id="TIGR01200">
    <property type="entry name" value="GLPGLI"/>
    <property type="match status" value="1"/>
</dbReference>
<comment type="caution">
    <text evidence="2">The sequence shown here is derived from an EMBL/GenBank/DDBJ whole genome shotgun (WGS) entry which is preliminary data.</text>
</comment>
<dbReference type="Proteomes" id="UP001199816">
    <property type="component" value="Unassembled WGS sequence"/>
</dbReference>
<name>A0ABS8PX63_9BACT</name>
<dbReference type="EMBL" id="JAJNEC010000007">
    <property type="protein sequence ID" value="MCD2425419.1"/>
    <property type="molecule type" value="Genomic_DNA"/>
</dbReference>
<reference evidence="2 3" key="1">
    <citation type="submission" date="2021-11" db="EMBL/GenBank/DDBJ databases">
        <title>Genomic of Niabella pedocola.</title>
        <authorList>
            <person name="Wu T."/>
        </authorList>
    </citation>
    <scope>NUCLEOTIDE SEQUENCE [LARGE SCALE GENOMIC DNA]</scope>
    <source>
        <strain evidence="2 3">JCM 31011</strain>
    </source>
</reference>
<dbReference type="InterPro" id="IPR005901">
    <property type="entry name" value="GLPGLI"/>
</dbReference>
<accession>A0ABS8PX63</accession>
<dbReference type="Pfam" id="PF09697">
    <property type="entry name" value="Porph_ging"/>
    <property type="match status" value="1"/>
</dbReference>
<keyword evidence="3" id="KW-1185">Reference proteome</keyword>
<evidence type="ECO:0000256" key="1">
    <source>
        <dbReference type="SAM" id="SignalP"/>
    </source>
</evidence>
<keyword evidence="1" id="KW-0732">Signal</keyword>
<dbReference type="RefSeq" id="WP_231007906.1">
    <property type="nucleotide sequence ID" value="NZ_JAJNEC010000007.1"/>
</dbReference>
<feature type="chain" id="PRO_5045640529" evidence="1">
    <location>
        <begin position="19"/>
        <end position="250"/>
    </location>
</feature>
<evidence type="ECO:0000313" key="3">
    <source>
        <dbReference type="Proteomes" id="UP001199816"/>
    </source>
</evidence>
<feature type="signal peptide" evidence="1">
    <location>
        <begin position="1"/>
        <end position="18"/>
    </location>
</feature>